<comment type="caution">
    <text evidence="3">The sequence shown here is derived from an EMBL/GenBank/DDBJ whole genome shotgun (WGS) entry which is preliminary data.</text>
</comment>
<protein>
    <recommendedName>
        <fullName evidence="5">Succinate dehydrogenase assembly factor 2, mitochondrial</fullName>
    </recommendedName>
</protein>
<sequence length="168" mass="19412">MFKSLPLLRTYTRRLAFRSYRGQAGEGTPTLSSREEALLQVALPRAEAIMTSHTRLPNLPDKGEELQVRRKRLIYRSKQRGWLEVDLLLGTWAHQNVPQLSAQQLDEYESFVNQETIDIYNIITLRLPVPDELKGTIVDEIQEWARANPLGKADPLKYKQVKENNQLT</sequence>
<dbReference type="Gene3D" id="1.10.150.250">
    <property type="entry name" value="Flavinator of succinate dehydrogenase"/>
    <property type="match status" value="1"/>
</dbReference>
<dbReference type="EMBL" id="BDSP01000199">
    <property type="protein sequence ID" value="GAX23248.1"/>
    <property type="molecule type" value="Genomic_DNA"/>
</dbReference>
<dbReference type="GO" id="GO:0005739">
    <property type="term" value="C:mitochondrion"/>
    <property type="evidence" value="ECO:0007669"/>
    <property type="project" value="TreeGrafter"/>
</dbReference>
<gene>
    <name evidence="3" type="ORF">FisN_21Hh068</name>
</gene>
<dbReference type="GO" id="GO:0034553">
    <property type="term" value="P:mitochondrial respiratory chain complex II assembly"/>
    <property type="evidence" value="ECO:0007669"/>
    <property type="project" value="TreeGrafter"/>
</dbReference>
<dbReference type="Proteomes" id="UP000198406">
    <property type="component" value="Unassembled WGS sequence"/>
</dbReference>
<dbReference type="InterPro" id="IPR005631">
    <property type="entry name" value="SDH"/>
</dbReference>
<evidence type="ECO:0008006" key="5">
    <source>
        <dbReference type="Google" id="ProtNLM"/>
    </source>
</evidence>
<name>A0A1Z5KBE8_FISSO</name>
<dbReference type="InterPro" id="IPR036714">
    <property type="entry name" value="SDH_sf"/>
</dbReference>
<dbReference type="PANTHER" id="PTHR12469">
    <property type="entry name" value="PROTEIN EMI5 HOMOLOG, MITOCHONDRIAL"/>
    <property type="match status" value="1"/>
</dbReference>
<evidence type="ECO:0000256" key="2">
    <source>
        <dbReference type="ARBA" id="ARBA00023186"/>
    </source>
</evidence>
<proteinExistence type="predicted"/>
<reference evidence="3 4" key="1">
    <citation type="journal article" date="2015" name="Plant Cell">
        <title>Oil accumulation by the oleaginous diatom Fistulifera solaris as revealed by the genome and transcriptome.</title>
        <authorList>
            <person name="Tanaka T."/>
            <person name="Maeda Y."/>
            <person name="Veluchamy A."/>
            <person name="Tanaka M."/>
            <person name="Abida H."/>
            <person name="Marechal E."/>
            <person name="Bowler C."/>
            <person name="Muto M."/>
            <person name="Sunaga Y."/>
            <person name="Tanaka M."/>
            <person name="Yoshino T."/>
            <person name="Taniguchi T."/>
            <person name="Fukuda Y."/>
            <person name="Nemoto M."/>
            <person name="Matsumoto M."/>
            <person name="Wong P.S."/>
            <person name="Aburatani S."/>
            <person name="Fujibuchi W."/>
        </authorList>
    </citation>
    <scope>NUCLEOTIDE SEQUENCE [LARGE SCALE GENOMIC DNA]</scope>
    <source>
        <strain evidence="3 4">JPCC DA0580</strain>
    </source>
</reference>
<dbReference type="PANTHER" id="PTHR12469:SF2">
    <property type="entry name" value="SUCCINATE DEHYDROGENASE ASSEMBLY FACTOR 2, MITOCHONDRIAL"/>
    <property type="match status" value="1"/>
</dbReference>
<organism evidence="3 4">
    <name type="scientific">Fistulifera solaris</name>
    <name type="common">Oleaginous diatom</name>
    <dbReference type="NCBI Taxonomy" id="1519565"/>
    <lineage>
        <taxon>Eukaryota</taxon>
        <taxon>Sar</taxon>
        <taxon>Stramenopiles</taxon>
        <taxon>Ochrophyta</taxon>
        <taxon>Bacillariophyta</taxon>
        <taxon>Bacillariophyceae</taxon>
        <taxon>Bacillariophycidae</taxon>
        <taxon>Naviculales</taxon>
        <taxon>Naviculaceae</taxon>
        <taxon>Fistulifera</taxon>
    </lineage>
</organism>
<dbReference type="OrthoDB" id="284292at2759"/>
<dbReference type="InParanoid" id="A0A1Z5KBE8"/>
<dbReference type="AlphaFoldDB" id="A0A1Z5KBE8"/>
<accession>A0A1Z5KBE8</accession>
<keyword evidence="2" id="KW-0143">Chaperone</keyword>
<dbReference type="Pfam" id="PF03937">
    <property type="entry name" value="Sdh5"/>
    <property type="match status" value="1"/>
</dbReference>
<keyword evidence="4" id="KW-1185">Reference proteome</keyword>
<evidence type="ECO:0000256" key="1">
    <source>
        <dbReference type="ARBA" id="ARBA00023128"/>
    </source>
</evidence>
<evidence type="ECO:0000313" key="4">
    <source>
        <dbReference type="Proteomes" id="UP000198406"/>
    </source>
</evidence>
<evidence type="ECO:0000313" key="3">
    <source>
        <dbReference type="EMBL" id="GAX23248.1"/>
    </source>
</evidence>
<dbReference type="FunFam" id="1.10.150.250:FF:000004">
    <property type="entry name" value="Succinate dehydrogenase assembly factor 2, mitochondrial"/>
    <property type="match status" value="1"/>
</dbReference>
<dbReference type="SUPFAM" id="SSF109910">
    <property type="entry name" value="YgfY-like"/>
    <property type="match status" value="1"/>
</dbReference>
<dbReference type="GO" id="GO:0006121">
    <property type="term" value="P:mitochondrial electron transport, succinate to ubiquinone"/>
    <property type="evidence" value="ECO:0007669"/>
    <property type="project" value="TreeGrafter"/>
</dbReference>
<dbReference type="GO" id="GO:0006099">
    <property type="term" value="P:tricarboxylic acid cycle"/>
    <property type="evidence" value="ECO:0007669"/>
    <property type="project" value="TreeGrafter"/>
</dbReference>
<keyword evidence="1" id="KW-0496">Mitochondrion</keyword>